<name>A0A0G3BI87_9BURK</name>
<evidence type="ECO:0000313" key="3">
    <source>
        <dbReference type="Proteomes" id="UP000035352"/>
    </source>
</evidence>
<keyword evidence="3" id="KW-1185">Reference proteome</keyword>
<feature type="compositionally biased region" description="Polar residues" evidence="1">
    <location>
        <begin position="194"/>
        <end position="206"/>
    </location>
</feature>
<feature type="compositionally biased region" description="Basic and acidic residues" evidence="1">
    <location>
        <begin position="41"/>
        <end position="55"/>
    </location>
</feature>
<accession>A0A0G3BI87</accession>
<feature type="region of interest" description="Disordered" evidence="1">
    <location>
        <begin position="1"/>
        <end position="120"/>
    </location>
</feature>
<dbReference type="AlphaFoldDB" id="A0A0G3BI87"/>
<sequence>MLPIQQEGSLGNDLMMKGRAMNEQGWTSSQGRGQPQTGGMHDGRHDRRMDQDAERQPQSSFGQGGMEASWMATSSPPGAGPGPMTDEAGAVGHYGPGYSDPRRHFGGGSVTEQHHDHYDPDYHQWRNEQMRLLDDDYQAWRRERDQRHFSEFDEWRRARRAGMTGGDAAGERPRPEGAIGPRGGGVSITGEGMSPSQSGSADLSSN</sequence>
<feature type="compositionally biased region" description="Low complexity" evidence="1">
    <location>
        <begin position="71"/>
        <end position="85"/>
    </location>
</feature>
<feature type="compositionally biased region" description="Polar residues" evidence="1">
    <location>
        <begin position="24"/>
        <end position="37"/>
    </location>
</feature>
<dbReference type="KEGG" id="pbh:AAW51_1017"/>
<evidence type="ECO:0000256" key="1">
    <source>
        <dbReference type="SAM" id="MobiDB-lite"/>
    </source>
</evidence>
<organism evidence="2 3">
    <name type="scientific">Caldimonas brevitalea</name>
    <dbReference type="NCBI Taxonomy" id="413882"/>
    <lineage>
        <taxon>Bacteria</taxon>
        <taxon>Pseudomonadati</taxon>
        <taxon>Pseudomonadota</taxon>
        <taxon>Betaproteobacteria</taxon>
        <taxon>Burkholderiales</taxon>
        <taxon>Sphaerotilaceae</taxon>
        <taxon>Caldimonas</taxon>
    </lineage>
</organism>
<dbReference type="Proteomes" id="UP000035352">
    <property type="component" value="Chromosome"/>
</dbReference>
<dbReference type="STRING" id="413882.AAW51_1017"/>
<feature type="region of interest" description="Disordered" evidence="1">
    <location>
        <begin position="162"/>
        <end position="206"/>
    </location>
</feature>
<dbReference type="EMBL" id="CP011371">
    <property type="protein sequence ID" value="AKJ27708.1"/>
    <property type="molecule type" value="Genomic_DNA"/>
</dbReference>
<reference evidence="2 3" key="1">
    <citation type="submission" date="2015-05" db="EMBL/GenBank/DDBJ databases">
        <authorList>
            <person name="Tang B."/>
            <person name="Yu Y."/>
        </authorList>
    </citation>
    <scope>NUCLEOTIDE SEQUENCE [LARGE SCALE GENOMIC DNA]</scope>
    <source>
        <strain evidence="2 3">DSM 7029</strain>
    </source>
</reference>
<evidence type="ECO:0000313" key="2">
    <source>
        <dbReference type="EMBL" id="AKJ27708.1"/>
    </source>
</evidence>
<proteinExistence type="predicted"/>
<gene>
    <name evidence="2" type="ORF">AAW51_1017</name>
</gene>
<protein>
    <submittedName>
        <fullName evidence="2">Major ampullate spidroin</fullName>
    </submittedName>
</protein>